<gene>
    <name evidence="2" type="ORF">ACEZDJ_12810</name>
</gene>
<keyword evidence="1" id="KW-0732">Signal</keyword>
<feature type="chain" id="PRO_5047538523" description="Secreted protein" evidence="1">
    <location>
        <begin position="31"/>
        <end position="142"/>
    </location>
</feature>
<organism evidence="2 3">
    <name type="scientific">Streptacidiphilus cavernicola</name>
    <dbReference type="NCBI Taxonomy" id="3342716"/>
    <lineage>
        <taxon>Bacteria</taxon>
        <taxon>Bacillati</taxon>
        <taxon>Actinomycetota</taxon>
        <taxon>Actinomycetes</taxon>
        <taxon>Kitasatosporales</taxon>
        <taxon>Streptomycetaceae</taxon>
        <taxon>Streptacidiphilus</taxon>
    </lineage>
</organism>
<evidence type="ECO:0000256" key="1">
    <source>
        <dbReference type="SAM" id="SignalP"/>
    </source>
</evidence>
<dbReference type="RefSeq" id="WP_030252584.1">
    <property type="nucleotide sequence ID" value="NZ_JBHEZZ010000005.1"/>
</dbReference>
<evidence type="ECO:0008006" key="4">
    <source>
        <dbReference type="Google" id="ProtNLM"/>
    </source>
</evidence>
<feature type="signal peptide" evidence="1">
    <location>
        <begin position="1"/>
        <end position="30"/>
    </location>
</feature>
<sequence length="142" mass="14186">MRKPQRLVTGVAALALIGGATAVAAVPAQAATSAAVGCQFPTGTTGTTGTNAHGLPEFSGGSTFTKPSTSSTTCHDLNVWKGKSGVSYEGWLYYGNGNWGACTAGYVKYTGSPIVLCTDVLAGTVMGVTSSSGAGQSITIED</sequence>
<keyword evidence="3" id="KW-1185">Reference proteome</keyword>
<accession>A0ABV6UL45</accession>
<name>A0ABV6UL45_9ACTN</name>
<evidence type="ECO:0000313" key="2">
    <source>
        <dbReference type="EMBL" id="MFC1402169.1"/>
    </source>
</evidence>
<proteinExistence type="predicted"/>
<dbReference type="EMBL" id="JBHEZZ010000005">
    <property type="protein sequence ID" value="MFC1402169.1"/>
    <property type="molecule type" value="Genomic_DNA"/>
</dbReference>
<protein>
    <recommendedName>
        <fullName evidence="4">Secreted protein</fullName>
    </recommendedName>
</protein>
<reference evidence="2 3" key="1">
    <citation type="submission" date="2024-09" db="EMBL/GenBank/DDBJ databases">
        <authorList>
            <person name="Lee S.D."/>
        </authorList>
    </citation>
    <scope>NUCLEOTIDE SEQUENCE [LARGE SCALE GENOMIC DNA]</scope>
    <source>
        <strain evidence="2 3">N1-5</strain>
    </source>
</reference>
<comment type="caution">
    <text evidence="2">The sequence shown here is derived from an EMBL/GenBank/DDBJ whole genome shotgun (WGS) entry which is preliminary data.</text>
</comment>
<evidence type="ECO:0000313" key="3">
    <source>
        <dbReference type="Proteomes" id="UP001592528"/>
    </source>
</evidence>
<dbReference type="Proteomes" id="UP001592528">
    <property type="component" value="Unassembled WGS sequence"/>
</dbReference>